<evidence type="ECO:0000313" key="2">
    <source>
        <dbReference type="EMBL" id="PIL34838.1"/>
    </source>
</evidence>
<keyword evidence="3" id="KW-1185">Reference proteome</keyword>
<sequence length="162" mass="18550">MSDVPAPAQSQPESSSSRPRVRHVAIEPLPNPEPTLAFGFVIDDECRLRWARDFIEEYLQHGDGAYSREKCESMMRAFLVTAITAIPNRVYNALPDVPRVRWDLLPIAHKKHGFHNFVFALRDNSTHQRLHAPLIPEHIEAVRKALGLPEGEQPKWVRMPVF</sequence>
<reference evidence="2 3" key="1">
    <citation type="journal article" date="2015" name="Sci. Rep.">
        <title>Chromosome-level genome map provides insights into diverse defense mechanisms in the medicinal fungus Ganoderma sinense.</title>
        <authorList>
            <person name="Zhu Y."/>
            <person name="Xu J."/>
            <person name="Sun C."/>
            <person name="Zhou S."/>
            <person name="Xu H."/>
            <person name="Nelson D.R."/>
            <person name="Qian J."/>
            <person name="Song J."/>
            <person name="Luo H."/>
            <person name="Xiang L."/>
            <person name="Li Y."/>
            <person name="Xu Z."/>
            <person name="Ji A."/>
            <person name="Wang L."/>
            <person name="Lu S."/>
            <person name="Hayward A."/>
            <person name="Sun W."/>
            <person name="Li X."/>
            <person name="Schwartz D.C."/>
            <person name="Wang Y."/>
            <person name="Chen S."/>
        </authorList>
    </citation>
    <scope>NUCLEOTIDE SEQUENCE [LARGE SCALE GENOMIC DNA]</scope>
    <source>
        <strain evidence="2 3">ZZ0214-1</strain>
    </source>
</reference>
<gene>
    <name evidence="2" type="ORF">GSI_02625</name>
</gene>
<dbReference type="EMBL" id="AYKW01000004">
    <property type="protein sequence ID" value="PIL34838.1"/>
    <property type="molecule type" value="Genomic_DNA"/>
</dbReference>
<protein>
    <submittedName>
        <fullName evidence="2">Uncharacterized protein</fullName>
    </submittedName>
</protein>
<evidence type="ECO:0000256" key="1">
    <source>
        <dbReference type="SAM" id="MobiDB-lite"/>
    </source>
</evidence>
<dbReference type="AlphaFoldDB" id="A0A2G8SMN5"/>
<feature type="compositionally biased region" description="Low complexity" evidence="1">
    <location>
        <begin position="1"/>
        <end position="18"/>
    </location>
</feature>
<dbReference type="Proteomes" id="UP000230002">
    <property type="component" value="Unassembled WGS sequence"/>
</dbReference>
<comment type="caution">
    <text evidence="2">The sequence shown here is derived from an EMBL/GenBank/DDBJ whole genome shotgun (WGS) entry which is preliminary data.</text>
</comment>
<name>A0A2G8SMN5_9APHY</name>
<organism evidence="2 3">
    <name type="scientific">Ganoderma sinense ZZ0214-1</name>
    <dbReference type="NCBI Taxonomy" id="1077348"/>
    <lineage>
        <taxon>Eukaryota</taxon>
        <taxon>Fungi</taxon>
        <taxon>Dikarya</taxon>
        <taxon>Basidiomycota</taxon>
        <taxon>Agaricomycotina</taxon>
        <taxon>Agaricomycetes</taxon>
        <taxon>Polyporales</taxon>
        <taxon>Polyporaceae</taxon>
        <taxon>Ganoderma</taxon>
    </lineage>
</organism>
<accession>A0A2G8SMN5</accession>
<proteinExistence type="predicted"/>
<evidence type="ECO:0000313" key="3">
    <source>
        <dbReference type="Proteomes" id="UP000230002"/>
    </source>
</evidence>
<dbReference type="OrthoDB" id="2753611at2759"/>
<feature type="region of interest" description="Disordered" evidence="1">
    <location>
        <begin position="1"/>
        <end position="21"/>
    </location>
</feature>